<protein>
    <submittedName>
        <fullName evidence="1">Uncharacterized protein</fullName>
    </submittedName>
</protein>
<reference evidence="1 2" key="1">
    <citation type="journal article" date="2022" name="Genome Biol. Evol.">
        <title>The Spruce Budworm Genome: Reconstructing the Evolutionary History of Antifreeze Proteins.</title>
        <authorList>
            <person name="Beliveau C."/>
            <person name="Gagne P."/>
            <person name="Picq S."/>
            <person name="Vernygora O."/>
            <person name="Keeling C.I."/>
            <person name="Pinkney K."/>
            <person name="Doucet D."/>
            <person name="Wen F."/>
            <person name="Johnston J.S."/>
            <person name="Maaroufi H."/>
            <person name="Boyle B."/>
            <person name="Laroche J."/>
            <person name="Dewar K."/>
            <person name="Juretic N."/>
            <person name="Blackburn G."/>
            <person name="Nisole A."/>
            <person name="Brunet B."/>
            <person name="Brandao M."/>
            <person name="Lumley L."/>
            <person name="Duan J."/>
            <person name="Quan G."/>
            <person name="Lucarotti C.J."/>
            <person name="Roe A.D."/>
            <person name="Sperling F.A.H."/>
            <person name="Levesque R.C."/>
            <person name="Cusson M."/>
        </authorList>
    </citation>
    <scope>NUCLEOTIDE SEQUENCE [LARGE SCALE GENOMIC DNA]</scope>
    <source>
        <strain evidence="1">Glfc:IPQL:Cfum</strain>
    </source>
</reference>
<dbReference type="EMBL" id="CM046110">
    <property type="protein sequence ID" value="KAI8422452.1"/>
    <property type="molecule type" value="Genomic_DNA"/>
</dbReference>
<evidence type="ECO:0000313" key="1">
    <source>
        <dbReference type="EMBL" id="KAI8422452.1"/>
    </source>
</evidence>
<keyword evidence="2" id="KW-1185">Reference proteome</keyword>
<accession>A0ACC0JE99</accession>
<evidence type="ECO:0000313" key="2">
    <source>
        <dbReference type="Proteomes" id="UP001064048"/>
    </source>
</evidence>
<comment type="caution">
    <text evidence="1">The sequence shown here is derived from an EMBL/GenBank/DDBJ whole genome shotgun (WGS) entry which is preliminary data.</text>
</comment>
<organism evidence="1 2">
    <name type="scientific">Choristoneura fumiferana</name>
    <name type="common">Spruce budworm moth</name>
    <name type="synonym">Archips fumiferana</name>
    <dbReference type="NCBI Taxonomy" id="7141"/>
    <lineage>
        <taxon>Eukaryota</taxon>
        <taxon>Metazoa</taxon>
        <taxon>Ecdysozoa</taxon>
        <taxon>Arthropoda</taxon>
        <taxon>Hexapoda</taxon>
        <taxon>Insecta</taxon>
        <taxon>Pterygota</taxon>
        <taxon>Neoptera</taxon>
        <taxon>Endopterygota</taxon>
        <taxon>Lepidoptera</taxon>
        <taxon>Glossata</taxon>
        <taxon>Ditrysia</taxon>
        <taxon>Tortricoidea</taxon>
        <taxon>Tortricidae</taxon>
        <taxon>Tortricinae</taxon>
        <taxon>Choristoneura</taxon>
    </lineage>
</organism>
<proteinExistence type="predicted"/>
<name>A0ACC0JE99_CHOFU</name>
<sequence length="506" mass="59038">METCRACLSASKDLSQVDETFLSSYNSLTNLNVRPFDGFPECFCRTCMDTVHLFIKFREKCISSEKALREVDLTVKSSRPLDVECELDVLIKREDEGDSFHETCHYGLVDFEIKNEFKKEESVVVFENEAAQMAIGDSLKVKVVRRKRKCIGGGRPKRKSLSNTAKAKCEVNKSSDEYFCGLCDESFIVLDSLKEHLEGHHTDKSCGICFKEFENWPKLLTHRVFHSAKKYCHLCPRRFSSIFKMEEHYLTVHYEEKLNEHLRSHQPEKRYACDMCEYTAIYANVLAFTRHLNSHEDAKTFKCERCPASYKNRLSLKIHIDRHDNNPTHSCDYCGRKFYAKYNPANLQTLERYVDMQSRDNTYDLEANLSVLKLYQFNPEKFNTENETISQIKYLADILEQCDFAQFWNRVHQMPELCNRISGFHDSIRKFVCHVVGITFQTIEKDNLANLLGGIDDVTLKHWVKKYGWRDDGNLIFIANQDENIKTKNITEKIEFDHLAPLMALL</sequence>
<gene>
    <name evidence="1" type="ORF">MSG28_006288</name>
</gene>
<dbReference type="Proteomes" id="UP001064048">
    <property type="component" value="Chromosome 10"/>
</dbReference>